<feature type="compositionally biased region" description="Gly residues" evidence="1">
    <location>
        <begin position="180"/>
        <end position="189"/>
    </location>
</feature>
<name>A0A8U0SMW6_MUSPF</name>
<dbReference type="AlphaFoldDB" id="A0A8U0SMW6"/>
<organism evidence="2 3">
    <name type="scientific">Mustela putorius furo</name>
    <name type="common">European domestic ferret</name>
    <name type="synonym">Mustela furo</name>
    <dbReference type="NCBI Taxonomy" id="9669"/>
    <lineage>
        <taxon>Eukaryota</taxon>
        <taxon>Metazoa</taxon>
        <taxon>Chordata</taxon>
        <taxon>Craniata</taxon>
        <taxon>Vertebrata</taxon>
        <taxon>Euteleostomi</taxon>
        <taxon>Mammalia</taxon>
        <taxon>Eutheria</taxon>
        <taxon>Laurasiatheria</taxon>
        <taxon>Carnivora</taxon>
        <taxon>Caniformia</taxon>
        <taxon>Musteloidea</taxon>
        <taxon>Mustelidae</taxon>
        <taxon>Mustelinae</taxon>
        <taxon>Mustela</taxon>
    </lineage>
</organism>
<dbReference type="GeneID" id="123394895"/>
<dbReference type="RefSeq" id="XP_044945683.1">
    <property type="nucleotide sequence ID" value="XM_045089748.1"/>
</dbReference>
<evidence type="ECO:0000256" key="1">
    <source>
        <dbReference type="SAM" id="MobiDB-lite"/>
    </source>
</evidence>
<keyword evidence="2" id="KW-1185">Reference proteome</keyword>
<feature type="compositionally biased region" description="Pro residues" evidence="1">
    <location>
        <begin position="112"/>
        <end position="158"/>
    </location>
</feature>
<reference evidence="3" key="1">
    <citation type="submission" date="2025-08" db="UniProtKB">
        <authorList>
            <consortium name="RefSeq"/>
        </authorList>
    </citation>
    <scope>IDENTIFICATION</scope>
    <source>
        <tissue evidence="3">Brain</tissue>
    </source>
</reference>
<feature type="region of interest" description="Disordered" evidence="1">
    <location>
        <begin position="1"/>
        <end position="363"/>
    </location>
</feature>
<protein>
    <submittedName>
        <fullName evidence="3">Basic salivary proline-rich protein 3-like</fullName>
    </submittedName>
</protein>
<accession>A0A8U0SMW6</accession>
<proteinExistence type="predicted"/>
<sequence>MGAQRVLCALHPSKLVPPLPPLEKMGSSTQNSPRLPAPAACTATAHKPEQHSELTERQFPRRGTTASPLGLKVVPSPRRPSGQDFARVPQVGLKRLGPHVRRPEPGSWVCKEPPPLSGQGQLPPPPPLPPPPARAPPRRPPPPPPPGASPPRFPPPGPTSRRAAAPRSPRRSSGAPGRAGAAGGGGPGRHGPRPSSLQSAGPLPAPGEPRALRSRARRPAAAVGEWRAGSAGCRVLPAGPRAPPPPPARRCSSELIRSWRAPGRLPRQRLSQGRADSSGSAARRSPSPRPAAAQTLVRRQGSGGDPACTPTCVRSGRLTRPWGTYNGSGAAPGPRHPSQRGRRHPRRLQLAVRPGLRQPRSRQ</sequence>
<evidence type="ECO:0000313" key="3">
    <source>
        <dbReference type="RefSeq" id="XP_044945683.1"/>
    </source>
</evidence>
<feature type="compositionally biased region" description="Low complexity" evidence="1">
    <location>
        <begin position="159"/>
        <end position="179"/>
    </location>
</feature>
<feature type="compositionally biased region" description="Basic and acidic residues" evidence="1">
    <location>
        <begin position="46"/>
        <end position="59"/>
    </location>
</feature>
<evidence type="ECO:0000313" key="2">
    <source>
        <dbReference type="Proteomes" id="UP000000715"/>
    </source>
</evidence>
<feature type="compositionally biased region" description="Low complexity" evidence="1">
    <location>
        <begin position="271"/>
        <end position="294"/>
    </location>
</feature>
<gene>
    <name evidence="3" type="primary">LOC123394895</name>
</gene>
<feature type="compositionally biased region" description="Basic residues" evidence="1">
    <location>
        <begin position="337"/>
        <end position="347"/>
    </location>
</feature>
<dbReference type="Proteomes" id="UP000000715">
    <property type="component" value="Unplaced"/>
</dbReference>